<evidence type="ECO:0000313" key="7">
    <source>
        <dbReference type="Proteomes" id="UP001163882"/>
    </source>
</evidence>
<evidence type="ECO:0000256" key="1">
    <source>
        <dbReference type="ARBA" id="ARBA00009437"/>
    </source>
</evidence>
<dbReference type="Proteomes" id="UP001163882">
    <property type="component" value="Chromosome"/>
</dbReference>
<dbReference type="PANTHER" id="PTHR30537:SF26">
    <property type="entry name" value="GLYCINE CLEAVAGE SYSTEM TRANSCRIPTIONAL ACTIVATOR"/>
    <property type="match status" value="1"/>
</dbReference>
<sequence>MSRQRRYLPSIGQLAAFEAVQRTGSTIAAAKALDLSQGTVSRLVASLETQLGRPLFLRQNKRLLPTPAGIDYARDIAAALDAIERASMRTAADLGGGALSLAILPAFGTRWLAPRLGGFLAAHPGVTVNLSTRIRPIDFAAERFDAMIYFGSGEAPDAGHMRLFDERVTACAAPHLLASHPISVPGDLAGLQLFQLETRPRAWDAWFAGQGAAPLPVSGMMFDQFALMIEATIAGLGVALLPHYIAQSEIAAGRLSPVLASAVSGTGSYWLAWPPARETYRPLVAFRDWLAAEVS</sequence>
<keyword evidence="3" id="KW-0238">DNA-binding</keyword>
<dbReference type="Gene3D" id="3.40.190.10">
    <property type="entry name" value="Periplasmic binding protein-like II"/>
    <property type="match status" value="2"/>
</dbReference>
<dbReference type="InterPro" id="IPR000847">
    <property type="entry name" value="LysR_HTH_N"/>
</dbReference>
<name>A0ABY6IM17_9HYPH</name>
<dbReference type="InterPro" id="IPR036390">
    <property type="entry name" value="WH_DNA-bd_sf"/>
</dbReference>
<organism evidence="6 7">
    <name type="scientific">Pelagibacterium flavum</name>
    <dbReference type="NCBI Taxonomy" id="2984530"/>
    <lineage>
        <taxon>Bacteria</taxon>
        <taxon>Pseudomonadati</taxon>
        <taxon>Pseudomonadota</taxon>
        <taxon>Alphaproteobacteria</taxon>
        <taxon>Hyphomicrobiales</taxon>
        <taxon>Devosiaceae</taxon>
        <taxon>Pelagibacterium</taxon>
    </lineage>
</organism>
<evidence type="ECO:0000256" key="2">
    <source>
        <dbReference type="ARBA" id="ARBA00023015"/>
    </source>
</evidence>
<protein>
    <submittedName>
        <fullName evidence="6">LysR family transcriptional regulator</fullName>
    </submittedName>
</protein>
<dbReference type="SUPFAM" id="SSF46785">
    <property type="entry name" value="Winged helix' DNA-binding domain"/>
    <property type="match status" value="1"/>
</dbReference>
<dbReference type="PROSITE" id="PS50931">
    <property type="entry name" value="HTH_LYSR"/>
    <property type="match status" value="1"/>
</dbReference>
<feature type="domain" description="HTH lysR-type" evidence="5">
    <location>
        <begin position="9"/>
        <end position="66"/>
    </location>
</feature>
<dbReference type="EMBL" id="CP107716">
    <property type="protein sequence ID" value="UYQ71641.1"/>
    <property type="molecule type" value="Genomic_DNA"/>
</dbReference>
<evidence type="ECO:0000313" key="6">
    <source>
        <dbReference type="EMBL" id="UYQ71641.1"/>
    </source>
</evidence>
<evidence type="ECO:0000256" key="3">
    <source>
        <dbReference type="ARBA" id="ARBA00023125"/>
    </source>
</evidence>
<dbReference type="InterPro" id="IPR036388">
    <property type="entry name" value="WH-like_DNA-bd_sf"/>
</dbReference>
<dbReference type="Pfam" id="PF00126">
    <property type="entry name" value="HTH_1"/>
    <property type="match status" value="1"/>
</dbReference>
<evidence type="ECO:0000256" key="4">
    <source>
        <dbReference type="ARBA" id="ARBA00023163"/>
    </source>
</evidence>
<proteinExistence type="inferred from homology"/>
<dbReference type="PANTHER" id="PTHR30537">
    <property type="entry name" value="HTH-TYPE TRANSCRIPTIONAL REGULATOR"/>
    <property type="match status" value="1"/>
</dbReference>
<keyword evidence="2" id="KW-0805">Transcription regulation</keyword>
<dbReference type="RefSeq" id="WP_264225291.1">
    <property type="nucleotide sequence ID" value="NZ_CP107716.1"/>
</dbReference>
<keyword evidence="4" id="KW-0804">Transcription</keyword>
<accession>A0ABY6IM17</accession>
<dbReference type="PRINTS" id="PR00039">
    <property type="entry name" value="HTHLYSR"/>
</dbReference>
<evidence type="ECO:0000259" key="5">
    <source>
        <dbReference type="PROSITE" id="PS50931"/>
    </source>
</evidence>
<dbReference type="InterPro" id="IPR005119">
    <property type="entry name" value="LysR_subst-bd"/>
</dbReference>
<dbReference type="SUPFAM" id="SSF53850">
    <property type="entry name" value="Periplasmic binding protein-like II"/>
    <property type="match status" value="1"/>
</dbReference>
<reference evidence="6" key="1">
    <citation type="submission" date="2022-10" db="EMBL/GenBank/DDBJ databases">
        <title>YIM 151497 complete genome.</title>
        <authorList>
            <person name="Chen X."/>
        </authorList>
    </citation>
    <scope>NUCLEOTIDE SEQUENCE</scope>
    <source>
        <strain evidence="6">YIM 151497</strain>
    </source>
</reference>
<gene>
    <name evidence="6" type="ORF">OF122_16595</name>
</gene>
<dbReference type="Gene3D" id="1.10.10.10">
    <property type="entry name" value="Winged helix-like DNA-binding domain superfamily/Winged helix DNA-binding domain"/>
    <property type="match status" value="1"/>
</dbReference>
<comment type="similarity">
    <text evidence="1">Belongs to the LysR transcriptional regulatory family.</text>
</comment>
<keyword evidence="7" id="KW-1185">Reference proteome</keyword>
<dbReference type="Pfam" id="PF03466">
    <property type="entry name" value="LysR_substrate"/>
    <property type="match status" value="1"/>
</dbReference>
<dbReference type="InterPro" id="IPR058163">
    <property type="entry name" value="LysR-type_TF_proteobact-type"/>
</dbReference>